<dbReference type="EMBL" id="JAYMGO010000011">
    <property type="protein sequence ID" value="KAL1265695.1"/>
    <property type="molecule type" value="Genomic_DNA"/>
</dbReference>
<evidence type="ECO:0000256" key="1">
    <source>
        <dbReference type="SAM" id="MobiDB-lite"/>
    </source>
</evidence>
<gene>
    <name evidence="2" type="ORF">QQF64_003722</name>
</gene>
<proteinExistence type="predicted"/>
<protein>
    <recommendedName>
        <fullName evidence="4">Arginine vasotocin receptor</fullName>
    </recommendedName>
</protein>
<sequence length="89" mass="8860">MHIYCCGPANKDTGSPGHSPLTQAAACDGGDSRPATHRACVQGPRVPPAPAGGGGGAREDLLTGGCLSSLSPLISTLLKCNPASLLHQD</sequence>
<feature type="region of interest" description="Disordered" evidence="1">
    <location>
        <begin position="9"/>
        <end position="37"/>
    </location>
</feature>
<dbReference type="Proteomes" id="UP001558613">
    <property type="component" value="Unassembled WGS sequence"/>
</dbReference>
<organism evidence="2 3">
    <name type="scientific">Cirrhinus molitorella</name>
    <name type="common">mud carp</name>
    <dbReference type="NCBI Taxonomy" id="172907"/>
    <lineage>
        <taxon>Eukaryota</taxon>
        <taxon>Metazoa</taxon>
        <taxon>Chordata</taxon>
        <taxon>Craniata</taxon>
        <taxon>Vertebrata</taxon>
        <taxon>Euteleostomi</taxon>
        <taxon>Actinopterygii</taxon>
        <taxon>Neopterygii</taxon>
        <taxon>Teleostei</taxon>
        <taxon>Ostariophysi</taxon>
        <taxon>Cypriniformes</taxon>
        <taxon>Cyprinidae</taxon>
        <taxon>Labeoninae</taxon>
        <taxon>Labeonini</taxon>
        <taxon>Cirrhinus</taxon>
    </lineage>
</organism>
<accession>A0ABR3MM48</accession>
<evidence type="ECO:0000313" key="3">
    <source>
        <dbReference type="Proteomes" id="UP001558613"/>
    </source>
</evidence>
<evidence type="ECO:0000313" key="2">
    <source>
        <dbReference type="EMBL" id="KAL1265695.1"/>
    </source>
</evidence>
<name>A0ABR3MM48_9TELE</name>
<reference evidence="2 3" key="1">
    <citation type="submission" date="2023-09" db="EMBL/GenBank/DDBJ databases">
        <authorList>
            <person name="Wang M."/>
        </authorList>
    </citation>
    <scope>NUCLEOTIDE SEQUENCE [LARGE SCALE GENOMIC DNA]</scope>
    <source>
        <strain evidence="2">GT-2023</strain>
        <tissue evidence="2">Liver</tissue>
    </source>
</reference>
<comment type="caution">
    <text evidence="2">The sequence shown here is derived from an EMBL/GenBank/DDBJ whole genome shotgun (WGS) entry which is preliminary data.</text>
</comment>
<evidence type="ECO:0008006" key="4">
    <source>
        <dbReference type="Google" id="ProtNLM"/>
    </source>
</evidence>
<keyword evidence="3" id="KW-1185">Reference proteome</keyword>